<evidence type="ECO:0000313" key="2">
    <source>
        <dbReference type="EMBL" id="GEK20817.1"/>
    </source>
</evidence>
<name>A0A510V1N9_9CELL</name>
<proteinExistence type="predicted"/>
<evidence type="ECO:0000256" key="1">
    <source>
        <dbReference type="SAM" id="Phobius"/>
    </source>
</evidence>
<organism evidence="2 3">
    <name type="scientific">Cellulomonas xylanilytica</name>
    <dbReference type="NCBI Taxonomy" id="233583"/>
    <lineage>
        <taxon>Bacteria</taxon>
        <taxon>Bacillati</taxon>
        <taxon>Actinomycetota</taxon>
        <taxon>Actinomycetes</taxon>
        <taxon>Micrococcales</taxon>
        <taxon>Cellulomonadaceae</taxon>
        <taxon>Cellulomonas</taxon>
    </lineage>
</organism>
<feature type="transmembrane region" description="Helical" evidence="1">
    <location>
        <begin position="6"/>
        <end position="24"/>
    </location>
</feature>
<gene>
    <name evidence="2" type="ORF">CXY01_13370</name>
</gene>
<sequence length="202" mass="22129">MDWREVVVVLLLSVTTILTAWVGFQASKWGGSMSISFSQASTARIEASRLEGVANRKLDVQSSLFAQWVEATGSQNVPVAEFLQTRFPEPLATAFDAWIALEPLKNADAPLSPFDMPEYAIPELAQSADADRRADAKFAQALADNQRGDNYTVLTVAFASVLFFTAISERMRTPRGRYVLLGLGIVLFVAATVLLLTFPKLI</sequence>
<feature type="transmembrane region" description="Helical" evidence="1">
    <location>
        <begin position="150"/>
        <end position="167"/>
    </location>
</feature>
<dbReference type="AlphaFoldDB" id="A0A510V1N9"/>
<keyword evidence="3" id="KW-1185">Reference proteome</keyword>
<keyword evidence="1" id="KW-1133">Transmembrane helix</keyword>
<feature type="transmembrane region" description="Helical" evidence="1">
    <location>
        <begin position="179"/>
        <end position="198"/>
    </location>
</feature>
<keyword evidence="1" id="KW-0472">Membrane</keyword>
<reference evidence="2 3" key="1">
    <citation type="submission" date="2019-07" db="EMBL/GenBank/DDBJ databases">
        <title>Whole genome shotgun sequence of Cellulomonas xylanilytica NBRC 101102.</title>
        <authorList>
            <person name="Hosoyama A."/>
            <person name="Uohara A."/>
            <person name="Ohji S."/>
            <person name="Ichikawa N."/>
        </authorList>
    </citation>
    <scope>NUCLEOTIDE SEQUENCE [LARGE SCALE GENOMIC DNA]</scope>
    <source>
        <strain evidence="2 3">NBRC 101102</strain>
    </source>
</reference>
<keyword evidence="1" id="KW-0812">Transmembrane</keyword>
<evidence type="ECO:0000313" key="3">
    <source>
        <dbReference type="Proteomes" id="UP000321118"/>
    </source>
</evidence>
<dbReference type="EMBL" id="BJUB01000003">
    <property type="protein sequence ID" value="GEK20817.1"/>
    <property type="molecule type" value="Genomic_DNA"/>
</dbReference>
<protein>
    <recommendedName>
        <fullName evidence="4">DUF4337 domain-containing protein</fullName>
    </recommendedName>
</protein>
<accession>A0A510V1N9</accession>
<evidence type="ECO:0008006" key="4">
    <source>
        <dbReference type="Google" id="ProtNLM"/>
    </source>
</evidence>
<comment type="caution">
    <text evidence="2">The sequence shown here is derived from an EMBL/GenBank/DDBJ whole genome shotgun (WGS) entry which is preliminary data.</text>
</comment>
<dbReference type="Proteomes" id="UP000321118">
    <property type="component" value="Unassembled WGS sequence"/>
</dbReference>